<keyword evidence="1" id="KW-0812">Transmembrane</keyword>
<comment type="caution">
    <text evidence="3">The sequence shown here is derived from an EMBL/GenBank/DDBJ whole genome shotgun (WGS) entry which is preliminary data.</text>
</comment>
<feature type="transmembrane region" description="Helical" evidence="1">
    <location>
        <begin position="23"/>
        <end position="45"/>
    </location>
</feature>
<evidence type="ECO:0000313" key="3">
    <source>
        <dbReference type="EMBL" id="GIM67361.1"/>
    </source>
</evidence>
<keyword evidence="1" id="KW-1133">Transmembrane helix</keyword>
<feature type="domain" description="DUF3152" evidence="2">
    <location>
        <begin position="109"/>
        <end position="283"/>
    </location>
</feature>
<dbReference type="InterPro" id="IPR022603">
    <property type="entry name" value="DUF3152"/>
</dbReference>
<keyword evidence="1" id="KW-0472">Membrane</keyword>
<keyword evidence="4" id="KW-1185">Reference proteome</keyword>
<dbReference type="SUPFAM" id="SSF55486">
    <property type="entry name" value="Metalloproteases ('zincins'), catalytic domain"/>
    <property type="match status" value="1"/>
</dbReference>
<accession>A0A919S9E9</accession>
<name>A0A919S9E9_9ACTN</name>
<evidence type="ECO:0000259" key="2">
    <source>
        <dbReference type="Pfam" id="PF11350"/>
    </source>
</evidence>
<dbReference type="Pfam" id="PF11350">
    <property type="entry name" value="DUF3152"/>
    <property type="match status" value="1"/>
</dbReference>
<dbReference type="Proteomes" id="UP000680865">
    <property type="component" value="Unassembled WGS sequence"/>
</dbReference>
<dbReference type="RefSeq" id="WP_212995630.1">
    <property type="nucleotide sequence ID" value="NZ_BAAATW010000009.1"/>
</dbReference>
<evidence type="ECO:0000313" key="4">
    <source>
        <dbReference type="Proteomes" id="UP000680865"/>
    </source>
</evidence>
<organism evidence="3 4">
    <name type="scientific">Winogradskya consettensis</name>
    <dbReference type="NCBI Taxonomy" id="113560"/>
    <lineage>
        <taxon>Bacteria</taxon>
        <taxon>Bacillati</taxon>
        <taxon>Actinomycetota</taxon>
        <taxon>Actinomycetes</taxon>
        <taxon>Micromonosporales</taxon>
        <taxon>Micromonosporaceae</taxon>
        <taxon>Winogradskya</taxon>
    </lineage>
</organism>
<proteinExistence type="predicted"/>
<sequence>MIDTPTPDAVTEAPEPGTDRRRWWLAAMMVVVVLLVGGLLLPTVWSSTTSTPGTSAIASAVASSGPAPSPAVSAGVLPSGAGPSVTPSAGAAPLAGAVSPEAVTALPGAVPTHGTGTFDYAQGWSKIFGTSGTMRRFHVAVEKGSNEDLTSFATQVEAILGDDRSWIGDGRLRLQRVPGNVKASFTVYLATRETAGRMCRIGGVAIDVGGRPYTSCRSTGRAIINLDRWRLSAQPYTSANITLAVYRQYVINHEVGHELGRHHEGCPKRGGPAPVMVQQTLTLRGCLPYPWPRKDGKLLQGPPV</sequence>
<keyword evidence="3" id="KW-0449">Lipoprotein</keyword>
<gene>
    <name evidence="3" type="ORF">Aco04nite_05910</name>
</gene>
<dbReference type="AlphaFoldDB" id="A0A919S9E9"/>
<evidence type="ECO:0000256" key="1">
    <source>
        <dbReference type="SAM" id="Phobius"/>
    </source>
</evidence>
<protein>
    <submittedName>
        <fullName evidence="3">Lipoprotein</fullName>
    </submittedName>
</protein>
<dbReference type="EMBL" id="BOQP01000003">
    <property type="protein sequence ID" value="GIM67361.1"/>
    <property type="molecule type" value="Genomic_DNA"/>
</dbReference>
<reference evidence="3" key="1">
    <citation type="submission" date="2021-03" db="EMBL/GenBank/DDBJ databases">
        <title>Whole genome shotgun sequence of Actinoplanes consettensis NBRC 14913.</title>
        <authorList>
            <person name="Komaki H."/>
            <person name="Tamura T."/>
        </authorList>
    </citation>
    <scope>NUCLEOTIDE SEQUENCE</scope>
    <source>
        <strain evidence="3">NBRC 14913</strain>
    </source>
</reference>